<comment type="caution">
    <text evidence="1">The sequence shown here is derived from an EMBL/GenBank/DDBJ whole genome shotgun (WGS) entry which is preliminary data.</text>
</comment>
<protein>
    <submittedName>
        <fullName evidence="1">Uncharacterized protein</fullName>
    </submittedName>
</protein>
<dbReference type="InterPro" id="IPR013784">
    <property type="entry name" value="Carb-bd-like_fold"/>
</dbReference>
<keyword evidence="2" id="KW-1185">Reference proteome</keyword>
<accession>A0ABU9HYM2</accession>
<dbReference type="Proteomes" id="UP001464555">
    <property type="component" value="Unassembled WGS sequence"/>
</dbReference>
<dbReference type="EMBL" id="JBBYHR010000006">
    <property type="protein sequence ID" value="MEL1245022.1"/>
    <property type="molecule type" value="Genomic_DNA"/>
</dbReference>
<evidence type="ECO:0000313" key="2">
    <source>
        <dbReference type="Proteomes" id="UP001464555"/>
    </source>
</evidence>
<dbReference type="Gene3D" id="2.60.40.10">
    <property type="entry name" value="Immunoglobulins"/>
    <property type="match status" value="1"/>
</dbReference>
<evidence type="ECO:0000313" key="1">
    <source>
        <dbReference type="EMBL" id="MEL1245022.1"/>
    </source>
</evidence>
<organism evidence="1 2">
    <name type="scientific">Flavobacterium arundinis</name>
    <dbReference type="NCBI Taxonomy" id="3139143"/>
    <lineage>
        <taxon>Bacteria</taxon>
        <taxon>Pseudomonadati</taxon>
        <taxon>Bacteroidota</taxon>
        <taxon>Flavobacteriia</taxon>
        <taxon>Flavobacteriales</taxon>
        <taxon>Flavobacteriaceae</taxon>
        <taxon>Flavobacterium</taxon>
    </lineage>
</organism>
<dbReference type="PROSITE" id="PS51257">
    <property type="entry name" value="PROKAR_LIPOPROTEIN"/>
    <property type="match status" value="1"/>
</dbReference>
<dbReference type="RefSeq" id="WP_341697335.1">
    <property type="nucleotide sequence ID" value="NZ_JBBYHR010000006.1"/>
</dbReference>
<proteinExistence type="predicted"/>
<name>A0ABU9HYM2_9FLAO</name>
<gene>
    <name evidence="1" type="ORF">AAEO56_12160</name>
</gene>
<sequence length="116" mass="13039">MKKIMLLLITLLLYSCVQETRQQVVTFTIDTKGIPPGSSVAVRGGDKPLSWEQDYPLVYDSVSGTYKATVQIATGYLFTEYKYVVNGTFELANEENRRAIFSADGNTVLNDKYNVR</sequence>
<dbReference type="SUPFAM" id="SSF49452">
    <property type="entry name" value="Starch-binding domain-like"/>
    <property type="match status" value="1"/>
</dbReference>
<dbReference type="InterPro" id="IPR013783">
    <property type="entry name" value="Ig-like_fold"/>
</dbReference>
<reference evidence="1 2" key="1">
    <citation type="submission" date="2024-04" db="EMBL/GenBank/DDBJ databases">
        <title>Flavobacterium sp. DGU11 16S ribosomal RNA gene Genome sequencing and assembly.</title>
        <authorList>
            <person name="Park S."/>
        </authorList>
    </citation>
    <scope>NUCLEOTIDE SEQUENCE [LARGE SCALE GENOMIC DNA]</scope>
    <source>
        <strain evidence="1 2">DGU11</strain>
    </source>
</reference>